<accession>A0A1B5KTQ3</accession>
<dbReference type="Proteomes" id="UP000054053">
    <property type="component" value="Unassembled WGS sequence"/>
</dbReference>
<feature type="compositionally biased region" description="Basic and acidic residues" evidence="1">
    <location>
        <begin position="63"/>
        <end position="81"/>
    </location>
</feature>
<protein>
    <submittedName>
        <fullName evidence="2">Uncharacterized protein</fullName>
    </submittedName>
</protein>
<name>A0A1B5KTQ3_USTVR</name>
<evidence type="ECO:0000313" key="3">
    <source>
        <dbReference type="Proteomes" id="UP000054053"/>
    </source>
</evidence>
<sequence>MADGSGRERAQEVKSGCSIKGWNGNDGNATGASGQEDEKKGRRGRAEFAETMQQASNGQLDYETCRDGGDPGKDGRGLAAL</sequence>
<evidence type="ECO:0000313" key="2">
    <source>
        <dbReference type="EMBL" id="GAO14332.1"/>
    </source>
</evidence>
<dbReference type="AlphaFoldDB" id="A0A1B5KTQ3"/>
<proteinExistence type="predicted"/>
<feature type="compositionally biased region" description="Basic and acidic residues" evidence="1">
    <location>
        <begin position="1"/>
        <end position="12"/>
    </location>
</feature>
<organism evidence="2 3">
    <name type="scientific">Ustilaginoidea virens</name>
    <name type="common">Rice false smut fungus</name>
    <name type="synonym">Villosiclava virens</name>
    <dbReference type="NCBI Taxonomy" id="1159556"/>
    <lineage>
        <taxon>Eukaryota</taxon>
        <taxon>Fungi</taxon>
        <taxon>Dikarya</taxon>
        <taxon>Ascomycota</taxon>
        <taxon>Pezizomycotina</taxon>
        <taxon>Sordariomycetes</taxon>
        <taxon>Hypocreomycetidae</taxon>
        <taxon>Hypocreales</taxon>
        <taxon>Clavicipitaceae</taxon>
        <taxon>Ustilaginoidea</taxon>
    </lineage>
</organism>
<gene>
    <name evidence="2" type="ORF">UVI_02034070</name>
</gene>
<feature type="compositionally biased region" description="Basic and acidic residues" evidence="1">
    <location>
        <begin position="36"/>
        <end position="48"/>
    </location>
</feature>
<dbReference type="EMBL" id="BBTG02000016">
    <property type="protein sequence ID" value="GAO14332.1"/>
    <property type="molecule type" value="Genomic_DNA"/>
</dbReference>
<feature type="region of interest" description="Disordered" evidence="1">
    <location>
        <begin position="1"/>
        <end position="81"/>
    </location>
</feature>
<evidence type="ECO:0000256" key="1">
    <source>
        <dbReference type="SAM" id="MobiDB-lite"/>
    </source>
</evidence>
<comment type="caution">
    <text evidence="2">The sequence shown here is derived from an EMBL/GenBank/DDBJ whole genome shotgun (WGS) entry which is preliminary data.</text>
</comment>
<reference evidence="3" key="1">
    <citation type="journal article" date="2016" name="Genome Announc.">
        <title>Genome sequence of Ustilaginoidea virens IPU010, a rice pathogenic fungus causing false smut.</title>
        <authorList>
            <person name="Kumagai T."/>
            <person name="Ishii T."/>
            <person name="Terai G."/>
            <person name="Umemura M."/>
            <person name="Machida M."/>
            <person name="Asai K."/>
        </authorList>
    </citation>
    <scope>NUCLEOTIDE SEQUENCE [LARGE SCALE GENOMIC DNA]</scope>
    <source>
        <strain evidence="3">IPU010</strain>
    </source>
</reference>